<keyword evidence="2" id="KW-1133">Transmembrane helix</keyword>
<dbReference type="SUPFAM" id="SSF109604">
    <property type="entry name" value="HD-domain/PDEase-like"/>
    <property type="match status" value="1"/>
</dbReference>
<dbReference type="GO" id="GO:0008081">
    <property type="term" value="F:phosphoric diester hydrolase activity"/>
    <property type="evidence" value="ECO:0007669"/>
    <property type="project" value="UniProtKB-ARBA"/>
</dbReference>
<feature type="transmembrane region" description="Helical" evidence="2">
    <location>
        <begin position="178"/>
        <end position="198"/>
    </location>
</feature>
<protein>
    <recommendedName>
        <fullName evidence="3">HD-GYP domain-containing protein</fullName>
    </recommendedName>
</protein>
<proteinExistence type="predicted"/>
<dbReference type="InterPro" id="IPR052020">
    <property type="entry name" value="Cyclic_di-GMP/3'3'-cGAMP_PDE"/>
</dbReference>
<dbReference type="STRING" id="1748243.Tel_00025"/>
<keyword evidence="2" id="KW-0812">Transmembrane</keyword>
<sequence>MPKPSIRTITVKSLLNVLLTVAIVTLVITAYNFRALSKKAVENQALAHAELVKAGLTAHMKAGIMEMRDYYLEEIEQLHNVSELYIIRGENVTRQFGPGNLEWERTELDDSARQAFHRKEPIFELDEFSWTPAIRVTIPYIATSEGNLNCLVCHTVDEGAVLGGVVIEMDVTEYRNQAAWVIAAILLISLLALLLVIVNTSRTIRSYVQVPLEELVENAMLSYRSRQPVPADRFNTEEFSKVADEFNLFNSRIIAHQEELRRKNQQLLDLNDEIDSTLRETVFTMGVIEEQRSKETANHTKRVTLYAKVLAEKLGLAREQVELLVAASPLHDIGKLGIPDEVLLKPGLFDEHERRIMENHPRIGYEMLKHSRRDILMAAGTIAYQHHEKWDGSGYPRGLKGEEIHIFGRIVAVADVFDALYSPRLYKQPWPLDEVIDWIRNERGKHFDPALVDIFLDNVDEFVAIYDRFPADD</sequence>
<evidence type="ECO:0000313" key="5">
    <source>
        <dbReference type="Proteomes" id="UP000055136"/>
    </source>
</evidence>
<dbReference type="KEGG" id="tee:Tel_00025"/>
<dbReference type="NCBIfam" id="TIGR00277">
    <property type="entry name" value="HDIG"/>
    <property type="match status" value="1"/>
</dbReference>
<evidence type="ECO:0000313" key="4">
    <source>
        <dbReference type="EMBL" id="ALP51653.1"/>
    </source>
</evidence>
<feature type="transmembrane region" description="Helical" evidence="2">
    <location>
        <begin position="14"/>
        <end position="33"/>
    </location>
</feature>
<dbReference type="InterPro" id="IPR006675">
    <property type="entry name" value="HDIG_dom"/>
</dbReference>
<gene>
    <name evidence="4" type="ORF">Tel_00025</name>
</gene>
<dbReference type="EMBL" id="CP013099">
    <property type="protein sequence ID" value="ALP51653.1"/>
    <property type="molecule type" value="Genomic_DNA"/>
</dbReference>
<feature type="domain" description="HD-GYP" evidence="3">
    <location>
        <begin position="274"/>
        <end position="471"/>
    </location>
</feature>
<feature type="coiled-coil region" evidence="1">
    <location>
        <begin position="253"/>
        <end position="280"/>
    </location>
</feature>
<organism evidence="4 5">
    <name type="scientific">Candidatus Tenderia electrophaga</name>
    <dbReference type="NCBI Taxonomy" id="1748243"/>
    <lineage>
        <taxon>Bacteria</taxon>
        <taxon>Pseudomonadati</taxon>
        <taxon>Pseudomonadota</taxon>
        <taxon>Gammaproteobacteria</taxon>
        <taxon>Candidatus Tenderiales</taxon>
        <taxon>Candidatus Tenderiaceae</taxon>
        <taxon>Candidatus Tenderia</taxon>
    </lineage>
</organism>
<reference evidence="4" key="1">
    <citation type="submission" date="2015-10" db="EMBL/GenBank/DDBJ databases">
        <title>Description of Candidatus Tenderia electrophaga gen. nov, sp. nov., an Uncultivated Electroautotroph from a Biocathode Enrichment.</title>
        <authorList>
            <person name="Eddie B.J."/>
            <person name="Malanoski A.P."/>
            <person name="Wang Z."/>
            <person name="Hall R.J."/>
            <person name="Oh S.D."/>
            <person name="Heiner C."/>
            <person name="Lin B."/>
            <person name="Strycharz-Glaven S.M."/>
        </authorList>
    </citation>
    <scope>NUCLEOTIDE SEQUENCE [LARGE SCALE GENOMIC DNA]</scope>
    <source>
        <strain evidence="4">NRL1</strain>
    </source>
</reference>
<accession>A0A0S2T946</accession>
<dbReference type="Gene3D" id="1.10.3210.10">
    <property type="entry name" value="Hypothetical protein af1432"/>
    <property type="match status" value="1"/>
</dbReference>
<dbReference type="PANTHER" id="PTHR45228:SF5">
    <property type="entry name" value="CYCLIC DI-GMP PHOSPHODIESTERASE VC_1348-RELATED"/>
    <property type="match status" value="1"/>
</dbReference>
<dbReference type="PANTHER" id="PTHR45228">
    <property type="entry name" value="CYCLIC DI-GMP PHOSPHODIESTERASE TM_0186-RELATED"/>
    <property type="match status" value="1"/>
</dbReference>
<dbReference type="Gene3D" id="3.30.450.290">
    <property type="match status" value="1"/>
</dbReference>
<evidence type="ECO:0000256" key="1">
    <source>
        <dbReference type="SAM" id="Coils"/>
    </source>
</evidence>
<keyword evidence="1" id="KW-0175">Coiled coil</keyword>
<keyword evidence="5" id="KW-1185">Reference proteome</keyword>
<dbReference type="AlphaFoldDB" id="A0A0S2T946"/>
<dbReference type="CDD" id="cd00077">
    <property type="entry name" value="HDc"/>
    <property type="match status" value="1"/>
</dbReference>
<dbReference type="InterPro" id="IPR003607">
    <property type="entry name" value="HD/PDEase_dom"/>
</dbReference>
<dbReference type="SMART" id="SM00471">
    <property type="entry name" value="HDc"/>
    <property type="match status" value="1"/>
</dbReference>
<keyword evidence="2" id="KW-0472">Membrane</keyword>
<dbReference type="Proteomes" id="UP000055136">
    <property type="component" value="Chromosome"/>
</dbReference>
<evidence type="ECO:0000256" key="2">
    <source>
        <dbReference type="SAM" id="Phobius"/>
    </source>
</evidence>
<dbReference type="Pfam" id="PF13487">
    <property type="entry name" value="HD_5"/>
    <property type="match status" value="1"/>
</dbReference>
<evidence type="ECO:0000259" key="3">
    <source>
        <dbReference type="PROSITE" id="PS51832"/>
    </source>
</evidence>
<name>A0A0S2T946_9GAMM</name>
<dbReference type="InterPro" id="IPR037522">
    <property type="entry name" value="HD_GYP_dom"/>
</dbReference>
<dbReference type="PROSITE" id="PS51832">
    <property type="entry name" value="HD_GYP"/>
    <property type="match status" value="1"/>
</dbReference>